<evidence type="ECO:0000313" key="3">
    <source>
        <dbReference type="Proteomes" id="UP000426424"/>
    </source>
</evidence>
<keyword evidence="1" id="KW-0812">Transmembrane</keyword>
<dbReference type="EMBL" id="CP039268">
    <property type="protein sequence ID" value="QGU31596.1"/>
    <property type="molecule type" value="Genomic_DNA"/>
</dbReference>
<evidence type="ECO:0000313" key="2">
    <source>
        <dbReference type="EMBL" id="QGU31596.1"/>
    </source>
</evidence>
<dbReference type="AlphaFoldDB" id="A0A6I6E8E6"/>
<dbReference type="KEGG" id="ttp:E6P07_00465"/>
<sequence>MQSKADTPTSRIHAPAGERQQPWGGYLIGLLIGGLLSLPAVMARSELDAETQALLVEAVEAAADLDAYYSRCRGEVSGRRTENLNKLIVGKLRTTVLTVQDDFFPERGYRRAQARLESDFLARLQAAGGCQGAKDSKLPEELRQRYETALEAIRRLP</sequence>
<keyword evidence="1" id="KW-1133">Transmembrane helix</keyword>
<name>A0A6I6E8E6_THETI</name>
<protein>
    <submittedName>
        <fullName evidence="2">Uncharacterized protein</fullName>
    </submittedName>
</protein>
<reference evidence="2 3" key="1">
    <citation type="submission" date="2019-12" db="EMBL/GenBank/DDBJ databases">
        <title>The complete genome of the thermophilic, anoxygenic phototrophic gammaproteobacterium Thermochromatium tepidum.</title>
        <authorList>
            <person name="Sattley W.M."/>
            <person name="Swingley W.D."/>
            <person name="Burchell B.M."/>
            <person name="Gurbani S.A."/>
            <person name="Kujawa C.M."/>
            <person name="Nuccio D.A."/>
            <person name="Schladweiler J."/>
            <person name="Shaffer K.N."/>
            <person name="Stokes L.M."/>
            <person name="Touchman J.W."/>
            <person name="Blankenship R.E."/>
            <person name="Madigan M.T."/>
        </authorList>
    </citation>
    <scope>NUCLEOTIDE SEQUENCE [LARGE SCALE GENOMIC DNA]</scope>
    <source>
        <strain evidence="2 3">ATCC 43061</strain>
    </source>
</reference>
<dbReference type="Proteomes" id="UP000426424">
    <property type="component" value="Chromosome"/>
</dbReference>
<dbReference type="RefSeq" id="WP_153973796.1">
    <property type="nucleotide sequence ID" value="NZ_CP039268.1"/>
</dbReference>
<keyword evidence="1" id="KW-0472">Membrane</keyword>
<keyword evidence="3" id="KW-1185">Reference proteome</keyword>
<feature type="transmembrane region" description="Helical" evidence="1">
    <location>
        <begin position="23"/>
        <end position="42"/>
    </location>
</feature>
<gene>
    <name evidence="2" type="ORF">E6P07_00465</name>
</gene>
<organism evidence="2 3">
    <name type="scientific">Thermochromatium tepidum ATCC 43061</name>
    <dbReference type="NCBI Taxonomy" id="316276"/>
    <lineage>
        <taxon>Bacteria</taxon>
        <taxon>Pseudomonadati</taxon>
        <taxon>Pseudomonadota</taxon>
        <taxon>Gammaproteobacteria</taxon>
        <taxon>Chromatiales</taxon>
        <taxon>Chromatiaceae</taxon>
        <taxon>Thermochromatium</taxon>
    </lineage>
</organism>
<evidence type="ECO:0000256" key="1">
    <source>
        <dbReference type="SAM" id="Phobius"/>
    </source>
</evidence>
<accession>A0A6I6E8E6</accession>
<proteinExistence type="predicted"/>
<dbReference type="OrthoDB" id="5770899at2"/>